<dbReference type="Proteomes" id="UP000723714">
    <property type="component" value="Unassembled WGS sequence"/>
</dbReference>
<protein>
    <submittedName>
        <fullName evidence="2">GntP family permease</fullName>
    </submittedName>
</protein>
<feature type="transmembrane region" description="Helical" evidence="1">
    <location>
        <begin position="15"/>
        <end position="36"/>
    </location>
</feature>
<feature type="transmembrane region" description="Helical" evidence="1">
    <location>
        <begin position="275"/>
        <end position="297"/>
    </location>
</feature>
<dbReference type="InterPro" id="IPR003474">
    <property type="entry name" value="Glcn_transporter"/>
</dbReference>
<dbReference type="PANTHER" id="PTHR30354">
    <property type="entry name" value="GNT FAMILY GLUCONATE TRANSPORTER"/>
    <property type="match status" value="1"/>
</dbReference>
<dbReference type="EMBL" id="JABACJ020000011">
    <property type="protein sequence ID" value="MBU3876628.1"/>
    <property type="molecule type" value="Genomic_DNA"/>
</dbReference>
<evidence type="ECO:0000313" key="2">
    <source>
        <dbReference type="EMBL" id="MBU3876628.1"/>
    </source>
</evidence>
<dbReference type="PANTHER" id="PTHR30354:SF11">
    <property type="entry name" value="PERMEASE"/>
    <property type="match status" value="1"/>
</dbReference>
<keyword evidence="1" id="KW-0472">Membrane</keyword>
<feature type="transmembrane region" description="Helical" evidence="1">
    <location>
        <begin position="246"/>
        <end position="269"/>
    </location>
</feature>
<feature type="transmembrane region" description="Helical" evidence="1">
    <location>
        <begin position="318"/>
        <end position="341"/>
    </location>
</feature>
<feature type="transmembrane region" description="Helical" evidence="1">
    <location>
        <begin position="192"/>
        <end position="215"/>
    </location>
</feature>
<feature type="transmembrane region" description="Helical" evidence="1">
    <location>
        <begin position="74"/>
        <end position="94"/>
    </location>
</feature>
<organism evidence="2 3">
    <name type="scientific">Faecalicatena faecalis</name>
    <dbReference type="NCBI Taxonomy" id="2726362"/>
    <lineage>
        <taxon>Bacteria</taxon>
        <taxon>Bacillati</taxon>
        <taxon>Bacillota</taxon>
        <taxon>Clostridia</taxon>
        <taxon>Lachnospirales</taxon>
        <taxon>Lachnospiraceae</taxon>
        <taxon>Faecalicatena</taxon>
    </lineage>
</organism>
<evidence type="ECO:0000256" key="1">
    <source>
        <dbReference type="SAM" id="Phobius"/>
    </source>
</evidence>
<comment type="caution">
    <text evidence="2">The sequence shown here is derived from an EMBL/GenBank/DDBJ whole genome shotgun (WGS) entry which is preliminary data.</text>
</comment>
<keyword evidence="1" id="KW-1133">Transmembrane helix</keyword>
<feature type="transmembrane region" description="Helical" evidence="1">
    <location>
        <begin position="385"/>
        <end position="410"/>
    </location>
</feature>
<feature type="transmembrane region" description="Helical" evidence="1">
    <location>
        <begin position="42"/>
        <end position="62"/>
    </location>
</feature>
<name>A0ABS6D4V6_9FIRM</name>
<feature type="transmembrane region" description="Helical" evidence="1">
    <location>
        <begin position="353"/>
        <end position="373"/>
    </location>
</feature>
<sequence length="462" mass="48211">MWWSAWNETAEKEGLVNIMVFVSLAVSIVIILFVILKLKLNPAIALVLGSIFMGITTGLGAAETIDTISSGFGNLMTGIALPVGFGVILGQLLSDSGGAKVIATTMIQKTSEKYALYALGITAFLLSVPVFYDVTFVILIPLAIAVSRQIHKPLPYTVGAMIIGAGAAHTLAPPTPNPLAAAEILHFDLGVMVIVGIVLGLISAIIAMKIFFTLLDKGFWNKEKDETGVEVYEEHISNEKRNEPTFIMSLIPILLPVVLILVGTIMGAVMKQVPAAVTFLSNKTVALLLGALSAYVISARAMDKEERDQSATEALKSCGIVLLITGAGGSFGAIISATGMADMLADLIQNISASPVVALLIAFVIAALFRVALGSGTVASITTMTIMASVPAAVGMHPVWMAIACLSGSLSCGHVNDSGFWVSTNLSGFTITGGLKSYTLGNAITAVLAMLFAIIGCLVIPI</sequence>
<dbReference type="Pfam" id="PF02447">
    <property type="entry name" value="GntP_permease"/>
    <property type="match status" value="1"/>
</dbReference>
<accession>A0ABS6D4V6</accession>
<feature type="transmembrane region" description="Helical" evidence="1">
    <location>
        <begin position="114"/>
        <end position="142"/>
    </location>
</feature>
<gene>
    <name evidence="2" type="ORF">HGO97_012520</name>
</gene>
<proteinExistence type="predicted"/>
<keyword evidence="3" id="KW-1185">Reference proteome</keyword>
<keyword evidence="1" id="KW-0812">Transmembrane</keyword>
<feature type="transmembrane region" description="Helical" evidence="1">
    <location>
        <begin position="440"/>
        <end position="460"/>
    </location>
</feature>
<reference evidence="2 3" key="1">
    <citation type="submission" date="2021-06" db="EMBL/GenBank/DDBJ databases">
        <title>Faecalicatena sp. nov. isolated from porcine feces.</title>
        <authorList>
            <person name="Oh B.S."/>
            <person name="Lee J.H."/>
        </authorList>
    </citation>
    <scope>NUCLEOTIDE SEQUENCE [LARGE SCALE GENOMIC DNA]</scope>
    <source>
        <strain evidence="2 3">AGMB00832</strain>
    </source>
</reference>
<evidence type="ECO:0000313" key="3">
    <source>
        <dbReference type="Proteomes" id="UP000723714"/>
    </source>
</evidence>